<reference evidence="3 4" key="1">
    <citation type="journal article" date="2009" name="PLoS ONE">
        <title>The complete genome of Teredinibacter turnerae T7901: an intracellular endosymbiont of marine wood-boring bivalves (shipworms).</title>
        <authorList>
            <person name="Yang J.C."/>
            <person name="Madupu R."/>
            <person name="Durkin A.S."/>
            <person name="Ekborg N.A."/>
            <person name="Pedamallu C.S."/>
            <person name="Hostetler J.B."/>
            <person name="Radune D."/>
            <person name="Toms B.S."/>
            <person name="Henrissat B."/>
            <person name="Coutinho P.M."/>
            <person name="Schwarz S."/>
            <person name="Field L."/>
            <person name="Trindade-Silva A.E."/>
            <person name="Soares C.A.G."/>
            <person name="Elshahawi S."/>
            <person name="Hanora A."/>
            <person name="Schmidt E.W."/>
            <person name="Haygood M.G."/>
            <person name="Posfai J."/>
            <person name="Benner J."/>
            <person name="Madinger C."/>
            <person name="Nove J."/>
            <person name="Anton B."/>
            <person name="Chaudhary K."/>
            <person name="Foster J."/>
            <person name="Holman A."/>
            <person name="Kumar S."/>
            <person name="Lessard P.A."/>
            <person name="Luyten Y.A."/>
            <person name="Slatko B."/>
            <person name="Wood N."/>
            <person name="Wu B."/>
            <person name="Teplitski M."/>
            <person name="Mougous J.D."/>
            <person name="Ward N."/>
            <person name="Eisen J.A."/>
            <person name="Badger J.H."/>
            <person name="Distel D.L."/>
        </authorList>
    </citation>
    <scope>NUCLEOTIDE SEQUENCE [LARGE SCALE GENOMIC DNA]</scope>
    <source>
        <strain evidence="4">ATCC 39867 / T7901</strain>
    </source>
</reference>
<evidence type="ECO:0000313" key="3">
    <source>
        <dbReference type="EMBL" id="ACR14301.1"/>
    </source>
</evidence>
<evidence type="ECO:0008006" key="5">
    <source>
        <dbReference type="Google" id="ProtNLM"/>
    </source>
</evidence>
<accession>C5BTP5</accession>
<protein>
    <recommendedName>
        <fullName evidence="5">Lipoprotein</fullName>
    </recommendedName>
</protein>
<evidence type="ECO:0000256" key="1">
    <source>
        <dbReference type="SAM" id="MobiDB-lite"/>
    </source>
</evidence>
<feature type="signal peptide" evidence="2">
    <location>
        <begin position="1"/>
        <end position="24"/>
    </location>
</feature>
<feature type="region of interest" description="Disordered" evidence="1">
    <location>
        <begin position="35"/>
        <end position="71"/>
    </location>
</feature>
<proteinExistence type="predicted"/>
<dbReference type="HOGENOM" id="CLU_778287_0_0_6"/>
<organism evidence="3 4">
    <name type="scientific">Teredinibacter turnerae (strain ATCC 39867 / T7901)</name>
    <dbReference type="NCBI Taxonomy" id="377629"/>
    <lineage>
        <taxon>Bacteria</taxon>
        <taxon>Pseudomonadati</taxon>
        <taxon>Pseudomonadota</taxon>
        <taxon>Gammaproteobacteria</taxon>
        <taxon>Cellvibrionales</taxon>
        <taxon>Cellvibrionaceae</taxon>
        <taxon>Teredinibacter</taxon>
    </lineage>
</organism>
<dbReference type="eggNOG" id="ENOG5032DI5">
    <property type="taxonomic scope" value="Bacteria"/>
</dbReference>
<dbReference type="STRING" id="377629.TERTU_3967"/>
<dbReference type="AlphaFoldDB" id="C5BTP5"/>
<dbReference type="RefSeq" id="WP_015820417.1">
    <property type="nucleotide sequence ID" value="NC_012997.1"/>
</dbReference>
<feature type="chain" id="PRO_5002949059" description="Lipoprotein" evidence="2">
    <location>
        <begin position="25"/>
        <end position="356"/>
    </location>
</feature>
<keyword evidence="2" id="KW-0732">Signal</keyword>
<name>C5BTP5_TERTT</name>
<sequence length="356" mass="39437">MSARKLVILILMAGVCGAAYYWFAQGTGEALPADPDLSPPLIYPSSSPTRSPEPSTDQNTNVTSQQRTQNTAAVTEKLPAADLHIGAKAGWWDALDPATDAILLALHARDLNQREIYLQQGLQQDPFNPVLNMALLEHCIAQIGSTLCDTQALETLLTLDSENGLTADFAAIQAYQNGDYQSSLAALEKAAKSSVTDTYEWRLMDMVAEVLTREERPLDNQFMIDVMREAESRSSVRMGALFQMCQDQRTDSVWQSACARRGYALSENANALGQQDFGLGLAMSIADDPESLYRSLLQERNARLAHTSEIVQRFDAEVLENSDWRMSAAQWRSFLDIFAREGQVAAYQFMLHNTAN</sequence>
<evidence type="ECO:0000256" key="2">
    <source>
        <dbReference type="SAM" id="SignalP"/>
    </source>
</evidence>
<gene>
    <name evidence="3" type="ordered locus">TERTU_3967</name>
</gene>
<evidence type="ECO:0000313" key="4">
    <source>
        <dbReference type="Proteomes" id="UP000009080"/>
    </source>
</evidence>
<feature type="compositionally biased region" description="Low complexity" evidence="1">
    <location>
        <begin position="43"/>
        <end position="56"/>
    </location>
</feature>
<feature type="compositionally biased region" description="Polar residues" evidence="1">
    <location>
        <begin position="57"/>
        <end position="71"/>
    </location>
</feature>
<dbReference type="OrthoDB" id="6385921at2"/>
<dbReference type="EMBL" id="CP001614">
    <property type="protein sequence ID" value="ACR14301.1"/>
    <property type="molecule type" value="Genomic_DNA"/>
</dbReference>
<dbReference type="KEGG" id="ttu:TERTU_3967"/>
<dbReference type="Proteomes" id="UP000009080">
    <property type="component" value="Chromosome"/>
</dbReference>
<keyword evidence="4" id="KW-1185">Reference proteome</keyword>